<evidence type="ECO:0000256" key="2">
    <source>
        <dbReference type="ARBA" id="ARBA00022771"/>
    </source>
</evidence>
<dbReference type="PROSITE" id="PS51266">
    <property type="entry name" value="ZF_CHY"/>
    <property type="match status" value="1"/>
</dbReference>
<dbReference type="GO" id="GO:0005634">
    <property type="term" value="C:nucleus"/>
    <property type="evidence" value="ECO:0007669"/>
    <property type="project" value="TreeGrafter"/>
</dbReference>
<dbReference type="PANTHER" id="PTHR21319">
    <property type="entry name" value="RING FINGER AND CHY ZINC FINGER DOMAIN-CONTAINING PROTEIN 1"/>
    <property type="match status" value="1"/>
</dbReference>
<dbReference type="InterPro" id="IPR039512">
    <property type="entry name" value="RCHY1_zinc-ribbon"/>
</dbReference>
<dbReference type="SUPFAM" id="SSF161219">
    <property type="entry name" value="CHY zinc finger-like"/>
    <property type="match status" value="1"/>
</dbReference>
<evidence type="ECO:0000256" key="4">
    <source>
        <dbReference type="PROSITE-ProRule" id="PRU00601"/>
    </source>
</evidence>
<keyword evidence="2 4" id="KW-0863">Zinc-finger</keyword>
<dbReference type="VEuPathDB" id="CryptoDB:cand_025930"/>
<feature type="domain" description="CTCHY-type" evidence="7">
    <location>
        <begin position="101"/>
        <end position="166"/>
    </location>
</feature>
<name>A0A1J4MAC9_9CRYT</name>
<comment type="caution">
    <text evidence="8">The sequence shown here is derived from an EMBL/GenBank/DDBJ whole genome shotgun (WGS) entry which is preliminary data.</text>
</comment>
<dbReference type="Pfam" id="PF14599">
    <property type="entry name" value="zinc_ribbon_6"/>
    <property type="match status" value="1"/>
</dbReference>
<dbReference type="EMBL" id="LRBS01000124">
    <property type="protein sequence ID" value="OII71177.1"/>
    <property type="molecule type" value="Genomic_DNA"/>
</dbReference>
<dbReference type="InterPro" id="IPR037274">
    <property type="entry name" value="Znf_CHY_sf"/>
</dbReference>
<dbReference type="OrthoDB" id="411372at2759"/>
<dbReference type="GeneID" id="92366777"/>
<evidence type="ECO:0000313" key="8">
    <source>
        <dbReference type="EMBL" id="OII71177.1"/>
    </source>
</evidence>
<dbReference type="InterPro" id="IPR013083">
    <property type="entry name" value="Znf_RING/FYVE/PHD"/>
</dbReference>
<proteinExistence type="predicted"/>
<dbReference type="InterPro" id="IPR001841">
    <property type="entry name" value="Znf_RING"/>
</dbReference>
<dbReference type="PROSITE" id="PS50089">
    <property type="entry name" value="ZF_RING_2"/>
    <property type="match status" value="1"/>
</dbReference>
<keyword evidence="9" id="KW-1185">Reference proteome</keyword>
<evidence type="ECO:0000259" key="6">
    <source>
        <dbReference type="PROSITE" id="PS51266"/>
    </source>
</evidence>
<evidence type="ECO:0000259" key="5">
    <source>
        <dbReference type="PROSITE" id="PS50089"/>
    </source>
</evidence>
<dbReference type="Proteomes" id="UP000186804">
    <property type="component" value="Unassembled WGS sequence"/>
</dbReference>
<evidence type="ECO:0000259" key="7">
    <source>
        <dbReference type="PROSITE" id="PS51270"/>
    </source>
</evidence>
<dbReference type="SUPFAM" id="SSF161245">
    <property type="entry name" value="Zinc hairpin stack"/>
    <property type="match status" value="1"/>
</dbReference>
<dbReference type="SUPFAM" id="SSF57850">
    <property type="entry name" value="RING/U-box"/>
    <property type="match status" value="1"/>
</dbReference>
<dbReference type="PANTHER" id="PTHR21319:SF53">
    <property type="entry name" value="RING FINGER AND CHY ZINC FINGER DOMAIN-CONTAINING PROTEIN 1"/>
    <property type="match status" value="1"/>
</dbReference>
<keyword evidence="3" id="KW-0862">Zinc</keyword>
<dbReference type="AlphaFoldDB" id="A0A1J4MAC9"/>
<dbReference type="PROSITE" id="PS51270">
    <property type="entry name" value="ZF_CTCHY"/>
    <property type="match status" value="1"/>
</dbReference>
<protein>
    <submittedName>
        <fullName evidence="8">CHY zinc finger domain-containing protein</fullName>
    </submittedName>
</protein>
<dbReference type="SMART" id="SM00184">
    <property type="entry name" value="RING"/>
    <property type="match status" value="1"/>
</dbReference>
<dbReference type="RefSeq" id="XP_067066545.1">
    <property type="nucleotide sequence ID" value="XM_067212822.1"/>
</dbReference>
<dbReference type="GO" id="GO:0008270">
    <property type="term" value="F:zinc ion binding"/>
    <property type="evidence" value="ECO:0007669"/>
    <property type="project" value="UniProtKB-KW"/>
</dbReference>
<dbReference type="Gene3D" id="3.30.40.10">
    <property type="entry name" value="Zinc/RING finger domain, C3HC4 (zinc finger)"/>
    <property type="match status" value="1"/>
</dbReference>
<keyword evidence="1" id="KW-0479">Metal-binding</keyword>
<evidence type="ECO:0000256" key="3">
    <source>
        <dbReference type="ARBA" id="ARBA00022833"/>
    </source>
</evidence>
<evidence type="ECO:0000256" key="1">
    <source>
        <dbReference type="ARBA" id="ARBA00022723"/>
    </source>
</evidence>
<accession>A0A1J4MAC9</accession>
<feature type="domain" description="CHY-type" evidence="6">
    <location>
        <begin position="1"/>
        <end position="67"/>
    </location>
</feature>
<organism evidence="8 9">
    <name type="scientific">Cryptosporidium andersoni</name>
    <dbReference type="NCBI Taxonomy" id="117008"/>
    <lineage>
        <taxon>Eukaryota</taxon>
        <taxon>Sar</taxon>
        <taxon>Alveolata</taxon>
        <taxon>Apicomplexa</taxon>
        <taxon>Conoidasida</taxon>
        <taxon>Coccidia</taxon>
        <taxon>Eucoccidiorida</taxon>
        <taxon>Eimeriorina</taxon>
        <taxon>Cryptosporidiidae</taxon>
        <taxon>Cryptosporidium</taxon>
    </lineage>
</organism>
<dbReference type="InterPro" id="IPR037275">
    <property type="entry name" value="Znf_CTCHY_sf"/>
</dbReference>
<sequence>MSGCSHYKRLCKIVAPCCNKVYWCRHCHNEDPLNDHGDLDRHKISEIVCAICNTHQRVSNTCINYHKYSGNLSENSNKEDFSNYYDTNSDEINKIYCPKEFASYFCPKCNLWDDLGIQKKIFHCDECGICRVRGKTSYFHCKVCCMCYPTSIKDTHICIEKSCHQACPLCLENLFHSIRTVSILNCGHTIHENCLNELEAAKGIIGLRCPVCGKSITDNSVIWEAIDKLIADSPVPQSSKKLVNIFCNDCTKKCITELHPYGIKCIACGSYNTRVD</sequence>
<reference evidence="8 9" key="1">
    <citation type="submission" date="2016-10" db="EMBL/GenBank/DDBJ databases">
        <title>Reductive evolution of mitochondrial metabolism and differential evolution of invasion-related proteins in Cryptosporidium.</title>
        <authorList>
            <person name="Liu S."/>
            <person name="Roellig D.M."/>
            <person name="Guo Y."/>
            <person name="Li N."/>
            <person name="Frace M.A."/>
            <person name="Tang K."/>
            <person name="Zhang L."/>
            <person name="Feng Y."/>
            <person name="Xiao L."/>
        </authorList>
    </citation>
    <scope>NUCLEOTIDE SEQUENCE [LARGE SCALE GENOMIC DNA]</scope>
    <source>
        <strain evidence="8">30847</strain>
    </source>
</reference>
<dbReference type="InterPro" id="IPR008913">
    <property type="entry name" value="Znf_CHY"/>
</dbReference>
<dbReference type="GO" id="GO:0016567">
    <property type="term" value="P:protein ubiquitination"/>
    <property type="evidence" value="ECO:0007669"/>
    <property type="project" value="TreeGrafter"/>
</dbReference>
<evidence type="ECO:0000313" key="9">
    <source>
        <dbReference type="Proteomes" id="UP000186804"/>
    </source>
</evidence>
<feature type="domain" description="RING-type" evidence="5">
    <location>
        <begin position="167"/>
        <end position="212"/>
    </location>
</feature>
<dbReference type="InterPro" id="IPR017921">
    <property type="entry name" value="Znf_CTCHY"/>
</dbReference>
<dbReference type="GO" id="GO:0061630">
    <property type="term" value="F:ubiquitin protein ligase activity"/>
    <property type="evidence" value="ECO:0007669"/>
    <property type="project" value="TreeGrafter"/>
</dbReference>
<dbReference type="Gene3D" id="2.20.28.10">
    <property type="match status" value="1"/>
</dbReference>
<dbReference type="Pfam" id="PF14634">
    <property type="entry name" value="zf-RING_5"/>
    <property type="match status" value="1"/>
</dbReference>
<dbReference type="GO" id="GO:0006511">
    <property type="term" value="P:ubiquitin-dependent protein catabolic process"/>
    <property type="evidence" value="ECO:0007669"/>
    <property type="project" value="TreeGrafter"/>
</dbReference>
<dbReference type="Pfam" id="PF05495">
    <property type="entry name" value="zf-CHY"/>
    <property type="match status" value="1"/>
</dbReference>
<gene>
    <name evidence="8" type="ORF">cand_025930</name>
</gene>